<accession>G0WGK1</accession>
<feature type="transmembrane region" description="Helical" evidence="9">
    <location>
        <begin position="192"/>
        <end position="210"/>
    </location>
</feature>
<dbReference type="GO" id="GO:0042765">
    <property type="term" value="C:GPI-anchor transamidase complex"/>
    <property type="evidence" value="ECO:0007669"/>
    <property type="project" value="EnsemblFungi"/>
</dbReference>
<evidence type="ECO:0000256" key="6">
    <source>
        <dbReference type="ARBA" id="ARBA00022824"/>
    </source>
</evidence>
<dbReference type="OrthoDB" id="549017at2759"/>
<organism evidence="10 11">
    <name type="scientific">Naumovozyma dairenensis (strain ATCC 10597 / BCRC 20456 / CBS 421 / NBRC 0211 / NRRL Y-12639)</name>
    <name type="common">Saccharomyces dairenensis</name>
    <dbReference type="NCBI Taxonomy" id="1071378"/>
    <lineage>
        <taxon>Eukaryota</taxon>
        <taxon>Fungi</taxon>
        <taxon>Dikarya</taxon>
        <taxon>Ascomycota</taxon>
        <taxon>Saccharomycotina</taxon>
        <taxon>Saccharomycetes</taxon>
        <taxon>Saccharomycetales</taxon>
        <taxon>Saccharomycetaceae</taxon>
        <taxon>Naumovozyma</taxon>
    </lineage>
</organism>
<evidence type="ECO:0000256" key="7">
    <source>
        <dbReference type="ARBA" id="ARBA00022989"/>
    </source>
</evidence>
<keyword evidence="4" id="KW-0337">GPI-anchor biosynthesis</keyword>
<comment type="subcellular location">
    <subcellularLocation>
        <location evidence="1">Endoplasmic reticulum membrane</location>
        <topology evidence="1">Multi-pass membrane protein</topology>
    </subcellularLocation>
</comment>
<evidence type="ECO:0008006" key="12">
    <source>
        <dbReference type="Google" id="ProtNLM"/>
    </source>
</evidence>
<evidence type="ECO:0000256" key="1">
    <source>
        <dbReference type="ARBA" id="ARBA00004477"/>
    </source>
</evidence>
<sequence length="394" mass="44734">MVMPVKESHIVLGCFVSRLLVSFVFPSLQHQLDQSVEFSTPMTSFKSIQEGIYMFTKGLPTYNGGVVHHSPILIWMLSILPSQLFITVLYAAIDAYIAFQILQISKHLKYCNLPNYIFGILYVLNPLVLLSCVSKSSIIFTNVLITTALLHVLQGNIVFASMAIAAAGYLSLYPILLLVPLLGMIASWKRKILSIITTIITLQILLFISYEINGSSWDFIDSTYGKILTFSKVFPNIGLWWYFFVEMFDEFIPFFKSVFNLIVLVFIVPFTIRFNQQPLFAFILCLGWIILTKPYPTLGDAGFFLSLLPFFNSIFGYLRYPLLSTLLILHAVILSPIFYHLWIDLGSGNSNFFYAITLVYALGIASIIADLTWAMLRNEYDEGKPNYNVKVTQI</sequence>
<feature type="transmembrane region" description="Helical" evidence="9">
    <location>
        <begin position="251"/>
        <end position="272"/>
    </location>
</feature>
<evidence type="ECO:0000256" key="3">
    <source>
        <dbReference type="ARBA" id="ARBA00010026"/>
    </source>
</evidence>
<evidence type="ECO:0000256" key="2">
    <source>
        <dbReference type="ARBA" id="ARBA00004687"/>
    </source>
</evidence>
<dbReference type="KEGG" id="ndi:NDAI_0J00370"/>
<dbReference type="Proteomes" id="UP000000689">
    <property type="component" value="Chromosome 10"/>
</dbReference>
<dbReference type="Pfam" id="PF06728">
    <property type="entry name" value="PIG-U"/>
    <property type="match status" value="1"/>
</dbReference>
<dbReference type="OMA" id="ALWHLWI"/>
<feature type="transmembrane region" description="Helical" evidence="9">
    <location>
        <begin position="325"/>
        <end position="342"/>
    </location>
</feature>
<feature type="transmembrane region" description="Helical" evidence="9">
    <location>
        <begin position="72"/>
        <end position="99"/>
    </location>
</feature>
<dbReference type="GO" id="GO:0006506">
    <property type="term" value="P:GPI anchor biosynthetic process"/>
    <property type="evidence" value="ECO:0007669"/>
    <property type="project" value="UniProtKB-UniPathway"/>
</dbReference>
<dbReference type="GO" id="GO:0016255">
    <property type="term" value="P:attachment of GPI anchor to protein"/>
    <property type="evidence" value="ECO:0007669"/>
    <property type="project" value="EnsemblFungi"/>
</dbReference>
<dbReference type="HOGENOM" id="CLU_030193_0_1_1"/>
<dbReference type="UniPathway" id="UPA00196"/>
<evidence type="ECO:0000256" key="9">
    <source>
        <dbReference type="SAM" id="Phobius"/>
    </source>
</evidence>
<dbReference type="STRING" id="1071378.G0WGK1"/>
<dbReference type="RefSeq" id="XP_003672172.1">
    <property type="nucleotide sequence ID" value="XM_003672124.1"/>
</dbReference>
<comment type="similarity">
    <text evidence="3">Belongs to the PIGU family.</text>
</comment>
<feature type="transmembrane region" description="Helical" evidence="9">
    <location>
        <begin position="279"/>
        <end position="295"/>
    </location>
</feature>
<dbReference type="InterPro" id="IPR009600">
    <property type="entry name" value="PIG-U"/>
</dbReference>
<dbReference type="AlphaFoldDB" id="G0WGK1"/>
<dbReference type="PANTHER" id="PTHR13121:SF0">
    <property type="entry name" value="PHOSPHATIDYLINOSITOL GLYCAN ANCHOR BIOSYNTHESIS CLASS U PROTEIN"/>
    <property type="match status" value="1"/>
</dbReference>
<feature type="transmembrane region" description="Helical" evidence="9">
    <location>
        <begin position="157"/>
        <end position="180"/>
    </location>
</feature>
<evidence type="ECO:0000256" key="4">
    <source>
        <dbReference type="ARBA" id="ARBA00022502"/>
    </source>
</evidence>
<evidence type="ECO:0000313" key="11">
    <source>
        <dbReference type="Proteomes" id="UP000000689"/>
    </source>
</evidence>
<proteinExistence type="inferred from homology"/>
<keyword evidence="7 9" id="KW-1133">Transmembrane helix</keyword>
<keyword evidence="5 9" id="KW-0812">Transmembrane</keyword>
<dbReference type="eggNOG" id="KOG2552">
    <property type="taxonomic scope" value="Eukaryota"/>
</dbReference>
<name>G0WGK1_NAUDC</name>
<comment type="pathway">
    <text evidence="2">Glycolipid biosynthesis; glycosylphosphatidylinositol-anchor biosynthesis.</text>
</comment>
<dbReference type="EMBL" id="HE580276">
    <property type="protein sequence ID" value="CCD26929.1"/>
    <property type="molecule type" value="Genomic_DNA"/>
</dbReference>
<gene>
    <name evidence="10" type="primary">NDAI0J00370</name>
    <name evidence="10" type="ordered locus">NDAI_0J00370</name>
</gene>
<keyword evidence="6" id="KW-0256">Endoplasmic reticulum</keyword>
<dbReference type="GeneID" id="11494030"/>
<keyword evidence="8 9" id="KW-0472">Membrane</keyword>
<dbReference type="PANTHER" id="PTHR13121">
    <property type="entry name" value="GPI TRANSAMIDASE COMPONENT PIG-U"/>
    <property type="match status" value="1"/>
</dbReference>
<evidence type="ECO:0000256" key="8">
    <source>
        <dbReference type="ARBA" id="ARBA00023136"/>
    </source>
</evidence>
<reference evidence="10 11" key="1">
    <citation type="journal article" date="2011" name="Proc. Natl. Acad. Sci. U.S.A.">
        <title>Evolutionary erosion of yeast sex chromosomes by mating-type switching accidents.</title>
        <authorList>
            <person name="Gordon J.L."/>
            <person name="Armisen D."/>
            <person name="Proux-Wera E."/>
            <person name="Oheigeartaigh S.S."/>
            <person name="Byrne K.P."/>
            <person name="Wolfe K.H."/>
        </authorList>
    </citation>
    <scope>NUCLEOTIDE SEQUENCE [LARGE SCALE GENOMIC DNA]</scope>
    <source>
        <strain evidence="11">ATCC 10597 / BCRC 20456 / CBS 421 / NBRC 0211 / NRRL Y-12639</strain>
    </source>
</reference>
<keyword evidence="11" id="KW-1185">Reference proteome</keyword>
<evidence type="ECO:0000313" key="10">
    <source>
        <dbReference type="EMBL" id="CCD26929.1"/>
    </source>
</evidence>
<protein>
    <recommendedName>
        <fullName evidence="12">GPI transamidase component GAB1</fullName>
    </recommendedName>
</protein>
<feature type="transmembrane region" description="Helical" evidence="9">
    <location>
        <begin position="354"/>
        <end position="376"/>
    </location>
</feature>
<evidence type="ECO:0000256" key="5">
    <source>
        <dbReference type="ARBA" id="ARBA00022692"/>
    </source>
</evidence>